<sequence length="81" mass="9713">MNNTTNTPIIDHLQKKKKYMIQLYYLMSGSFIFLFFSWLVVCITKGTFLFEYLILLVIPIGLYYMHKRINIIDDEILNLKD</sequence>
<organism evidence="2 3">
    <name type="scientific">Flammeovirga agarivorans</name>
    <dbReference type="NCBI Taxonomy" id="2726742"/>
    <lineage>
        <taxon>Bacteria</taxon>
        <taxon>Pseudomonadati</taxon>
        <taxon>Bacteroidota</taxon>
        <taxon>Cytophagia</taxon>
        <taxon>Cytophagales</taxon>
        <taxon>Flammeovirgaceae</taxon>
        <taxon>Flammeovirga</taxon>
    </lineage>
</organism>
<protein>
    <recommendedName>
        <fullName evidence="4">2TM domain-containing protein</fullName>
    </recommendedName>
</protein>
<proteinExistence type="predicted"/>
<keyword evidence="1" id="KW-1133">Transmembrane helix</keyword>
<keyword evidence="3" id="KW-1185">Reference proteome</keyword>
<reference evidence="2 3" key="1">
    <citation type="submission" date="2020-04" db="EMBL/GenBank/DDBJ databases">
        <title>Flammeovirga sp. SR4, a novel species isolated from seawater.</title>
        <authorList>
            <person name="Wang X."/>
        </authorList>
    </citation>
    <scope>NUCLEOTIDE SEQUENCE [LARGE SCALE GENOMIC DNA]</scope>
    <source>
        <strain evidence="2 3">SR4</strain>
    </source>
</reference>
<feature type="transmembrane region" description="Helical" evidence="1">
    <location>
        <begin position="23"/>
        <end position="41"/>
    </location>
</feature>
<evidence type="ECO:0000313" key="2">
    <source>
        <dbReference type="EMBL" id="NLR90961.1"/>
    </source>
</evidence>
<name>A0A7X8XV46_9BACT</name>
<dbReference type="Proteomes" id="UP000585050">
    <property type="component" value="Unassembled WGS sequence"/>
</dbReference>
<dbReference type="AlphaFoldDB" id="A0A7X8XV46"/>
<keyword evidence="1" id="KW-0812">Transmembrane</keyword>
<dbReference type="EMBL" id="JABAIL010000002">
    <property type="protein sequence ID" value="NLR90961.1"/>
    <property type="molecule type" value="Genomic_DNA"/>
</dbReference>
<evidence type="ECO:0000256" key="1">
    <source>
        <dbReference type="SAM" id="Phobius"/>
    </source>
</evidence>
<evidence type="ECO:0000313" key="3">
    <source>
        <dbReference type="Proteomes" id="UP000585050"/>
    </source>
</evidence>
<evidence type="ECO:0008006" key="4">
    <source>
        <dbReference type="Google" id="ProtNLM"/>
    </source>
</evidence>
<accession>A0A7X8XV46</accession>
<keyword evidence="1" id="KW-0472">Membrane</keyword>
<comment type="caution">
    <text evidence="2">The sequence shown here is derived from an EMBL/GenBank/DDBJ whole genome shotgun (WGS) entry which is preliminary data.</text>
</comment>
<gene>
    <name evidence="2" type="ORF">HGP29_07070</name>
</gene>
<feature type="transmembrane region" description="Helical" evidence="1">
    <location>
        <begin position="47"/>
        <end position="65"/>
    </location>
</feature>